<reference evidence="1 2" key="1">
    <citation type="journal article" date="2018" name="New Phytol.">
        <title>Phylogenomics of Endogonaceae and evolution of mycorrhizas within Mucoromycota.</title>
        <authorList>
            <person name="Chang Y."/>
            <person name="Desiro A."/>
            <person name="Na H."/>
            <person name="Sandor L."/>
            <person name="Lipzen A."/>
            <person name="Clum A."/>
            <person name="Barry K."/>
            <person name="Grigoriev I.V."/>
            <person name="Martin F.M."/>
            <person name="Stajich J.E."/>
            <person name="Smith M.E."/>
            <person name="Bonito G."/>
            <person name="Spatafora J.W."/>
        </authorList>
    </citation>
    <scope>NUCLEOTIDE SEQUENCE [LARGE SCALE GENOMIC DNA]</scope>
    <source>
        <strain evidence="1 2">AD002</strain>
    </source>
</reference>
<evidence type="ECO:0000313" key="2">
    <source>
        <dbReference type="Proteomes" id="UP000274822"/>
    </source>
</evidence>
<dbReference type="Gene3D" id="3.80.10.10">
    <property type="entry name" value="Ribonuclease Inhibitor"/>
    <property type="match status" value="1"/>
</dbReference>
<accession>A0A433QPA6</accession>
<proteinExistence type="predicted"/>
<dbReference type="EMBL" id="RBNJ01002780">
    <property type="protein sequence ID" value="RUS31604.1"/>
    <property type="molecule type" value="Genomic_DNA"/>
</dbReference>
<dbReference type="SUPFAM" id="SSF52047">
    <property type="entry name" value="RNI-like"/>
    <property type="match status" value="1"/>
</dbReference>
<keyword evidence="2" id="KW-1185">Reference proteome</keyword>
<protein>
    <recommendedName>
        <fullName evidence="3">F-box domain-containing protein</fullName>
    </recommendedName>
</protein>
<evidence type="ECO:0008006" key="3">
    <source>
        <dbReference type="Google" id="ProtNLM"/>
    </source>
</evidence>
<sequence length="455" mass="51268">MAEILRGFRRARCNTGMWIDSRPQTFSSKHSHVGWPFLNCQSQRNPPSTVPFPTLSGETLDEIFKFFGPFDEDAICYHRNNHCLINCSLVSFEWRAVAIPLIWSRLKFDYRMSRDKVLEQLAFSATESRSHVHQRNHHGINYVQSIIVIPPAPMVKGDLLALAAPVARIVQLFSPNQLQEVIIYHTHTHLIPFSSFLATTLFPNLTCSVTNLVLHSTGHTFASADKLVLDNLPNSLETFKFSTVNIYGIGAPSCFVRLLSLPNLRDLELDSIDTIDPAAFAQALRNWGSWLRRLSITSCHNLTRDAVVSALADACPNLTTFRLAVNTAFYQYVEEESLCRLVDACTGLKSLNLLHVQAVSNRFLAHCASRARALQMLHISDRWFQTTGKGVVDVSAWTGMKELVISHGFIEEEIEMDVVFVQAVAKLSRGMKAYGDTIHCDDNNYTWSQPLSERL</sequence>
<evidence type="ECO:0000313" key="1">
    <source>
        <dbReference type="EMBL" id="RUS31604.1"/>
    </source>
</evidence>
<comment type="caution">
    <text evidence="1">The sequence shown here is derived from an EMBL/GenBank/DDBJ whole genome shotgun (WGS) entry which is preliminary data.</text>
</comment>
<dbReference type="Proteomes" id="UP000274822">
    <property type="component" value="Unassembled WGS sequence"/>
</dbReference>
<gene>
    <name evidence="1" type="ORF">BC938DRAFT_477473</name>
</gene>
<name>A0A433QPA6_9FUNG</name>
<dbReference type="InterPro" id="IPR032675">
    <property type="entry name" value="LRR_dom_sf"/>
</dbReference>
<organism evidence="1 2">
    <name type="scientific">Jimgerdemannia flammicorona</name>
    <dbReference type="NCBI Taxonomy" id="994334"/>
    <lineage>
        <taxon>Eukaryota</taxon>
        <taxon>Fungi</taxon>
        <taxon>Fungi incertae sedis</taxon>
        <taxon>Mucoromycota</taxon>
        <taxon>Mucoromycotina</taxon>
        <taxon>Endogonomycetes</taxon>
        <taxon>Endogonales</taxon>
        <taxon>Endogonaceae</taxon>
        <taxon>Jimgerdemannia</taxon>
    </lineage>
</organism>
<dbReference type="AlphaFoldDB" id="A0A433QPA6"/>